<dbReference type="PANTHER" id="PTHR41252:SF1">
    <property type="entry name" value="BLR2505 PROTEIN"/>
    <property type="match status" value="1"/>
</dbReference>
<reference evidence="2 3" key="1">
    <citation type="submission" date="2018-04" db="EMBL/GenBank/DDBJ databases">
        <title>Genomic sequence of a freshwater isolate of Shewanella morhuae.</title>
        <authorList>
            <person name="Castillo D.E."/>
            <person name="Gram L."/>
        </authorList>
    </citation>
    <scope>NUCLEOTIDE SEQUENCE [LARGE SCALE GENOMIC DNA]</scope>
    <source>
        <strain evidence="2 3">CW7</strain>
    </source>
</reference>
<gene>
    <name evidence="2" type="ORF">C9I43_10935</name>
</gene>
<dbReference type="PANTHER" id="PTHR41252">
    <property type="entry name" value="BLR2505 PROTEIN"/>
    <property type="match status" value="1"/>
</dbReference>
<dbReference type="InterPro" id="IPR037401">
    <property type="entry name" value="SnoaL-like"/>
</dbReference>
<keyword evidence="2" id="KW-0413">Isomerase</keyword>
<evidence type="ECO:0000313" key="3">
    <source>
        <dbReference type="Proteomes" id="UP000240506"/>
    </source>
</evidence>
<accession>A0ABX5HY33</accession>
<organism evidence="2 3">
    <name type="scientific">Shewanella morhuae</name>
    <dbReference type="NCBI Taxonomy" id="365591"/>
    <lineage>
        <taxon>Bacteria</taxon>
        <taxon>Pseudomonadati</taxon>
        <taxon>Pseudomonadota</taxon>
        <taxon>Gammaproteobacteria</taxon>
        <taxon>Alteromonadales</taxon>
        <taxon>Shewanellaceae</taxon>
        <taxon>Shewanella</taxon>
    </lineage>
</organism>
<name>A0ABX5HY33_9GAMM</name>
<feature type="domain" description="SnoaL-like" evidence="1">
    <location>
        <begin position="44"/>
        <end position="142"/>
    </location>
</feature>
<protein>
    <submittedName>
        <fullName evidence="2">Ketosteroid isomerase</fullName>
    </submittedName>
</protein>
<evidence type="ECO:0000259" key="1">
    <source>
        <dbReference type="Pfam" id="PF12680"/>
    </source>
</evidence>
<dbReference type="EMBL" id="PYSG01000002">
    <property type="protein sequence ID" value="PTA50982.1"/>
    <property type="molecule type" value="Genomic_DNA"/>
</dbReference>
<dbReference type="GO" id="GO:0016853">
    <property type="term" value="F:isomerase activity"/>
    <property type="evidence" value="ECO:0007669"/>
    <property type="project" value="UniProtKB-KW"/>
</dbReference>
<proteinExistence type="predicted"/>
<evidence type="ECO:0000313" key="2">
    <source>
        <dbReference type="EMBL" id="PTA50982.1"/>
    </source>
</evidence>
<dbReference type="Pfam" id="PF12680">
    <property type="entry name" value="SnoaL_2"/>
    <property type="match status" value="1"/>
</dbReference>
<sequence length="163" mass="18158">MPMLNGISEGSLVNELAQLSLIETARQTDANLVLVKSTYEGSSSAENAKSFQHALASDARWSEAAGFPYAGTYVGFSAIAANMFARLETKWDNYRVDIEDYVAQDDKVFAFGTYSGTYVKTDKYFSARVAHLWKIHSGEIVSFEQFVDSHTVVNAMQVQYVQR</sequence>
<comment type="caution">
    <text evidence="2">The sequence shown here is derived from an EMBL/GenBank/DDBJ whole genome shotgun (WGS) entry which is preliminary data.</text>
</comment>
<dbReference type="InterPro" id="IPR032710">
    <property type="entry name" value="NTF2-like_dom_sf"/>
</dbReference>
<dbReference type="RefSeq" id="WP_107883479.1">
    <property type="nucleotide sequence ID" value="NZ_PYSG01000002.1"/>
</dbReference>
<dbReference type="Gene3D" id="3.10.450.50">
    <property type="match status" value="1"/>
</dbReference>
<dbReference type="SUPFAM" id="SSF54427">
    <property type="entry name" value="NTF2-like"/>
    <property type="match status" value="1"/>
</dbReference>
<dbReference type="Proteomes" id="UP000240506">
    <property type="component" value="Unassembled WGS sequence"/>
</dbReference>
<keyword evidence="3" id="KW-1185">Reference proteome</keyword>